<reference evidence="2" key="1">
    <citation type="journal article" date="2014" name="Front. Microbiol.">
        <title>High frequency of phylogenetically diverse reductive dehalogenase-homologous genes in deep subseafloor sedimentary metagenomes.</title>
        <authorList>
            <person name="Kawai M."/>
            <person name="Futagami T."/>
            <person name="Toyoda A."/>
            <person name="Takaki Y."/>
            <person name="Nishi S."/>
            <person name="Hori S."/>
            <person name="Arai W."/>
            <person name="Tsubouchi T."/>
            <person name="Morono Y."/>
            <person name="Uchiyama I."/>
            <person name="Ito T."/>
            <person name="Fujiyama A."/>
            <person name="Inagaki F."/>
            <person name="Takami H."/>
        </authorList>
    </citation>
    <scope>NUCLEOTIDE SEQUENCE</scope>
    <source>
        <strain evidence="2">Expedition CK06-06</strain>
    </source>
</reference>
<evidence type="ECO:0000313" key="2">
    <source>
        <dbReference type="EMBL" id="GAG32641.1"/>
    </source>
</evidence>
<accession>X0Y6X2</accession>
<evidence type="ECO:0000259" key="1">
    <source>
        <dbReference type="Pfam" id="PF00561"/>
    </source>
</evidence>
<protein>
    <recommendedName>
        <fullName evidence="1">AB hydrolase-1 domain-containing protein</fullName>
    </recommendedName>
</protein>
<dbReference type="GO" id="GO:0046503">
    <property type="term" value="P:glycerolipid catabolic process"/>
    <property type="evidence" value="ECO:0007669"/>
    <property type="project" value="TreeGrafter"/>
</dbReference>
<organism evidence="2">
    <name type="scientific">marine sediment metagenome</name>
    <dbReference type="NCBI Taxonomy" id="412755"/>
    <lineage>
        <taxon>unclassified sequences</taxon>
        <taxon>metagenomes</taxon>
        <taxon>ecological metagenomes</taxon>
    </lineage>
</organism>
<comment type="caution">
    <text evidence="2">The sequence shown here is derived from an EMBL/GenBank/DDBJ whole genome shotgun (WGS) entry which is preliminary data.</text>
</comment>
<proteinExistence type="predicted"/>
<sequence>MPTAKVGDINICHETHGEGEALLLIMGYGSYSGHWFRLIPSLSREYRVVAFDNRGTGRSDKPDVPYTIEMMAGDAAGLLEAVGIDAAHVFGVSMGGMIAQEFALR</sequence>
<dbReference type="AlphaFoldDB" id="X0Y6X2"/>
<dbReference type="GO" id="GO:0004806">
    <property type="term" value="F:triacylglycerol lipase activity"/>
    <property type="evidence" value="ECO:0007669"/>
    <property type="project" value="TreeGrafter"/>
</dbReference>
<dbReference type="InterPro" id="IPR050471">
    <property type="entry name" value="AB_hydrolase"/>
</dbReference>
<dbReference type="PANTHER" id="PTHR43433">
    <property type="entry name" value="HYDROLASE, ALPHA/BETA FOLD FAMILY PROTEIN"/>
    <property type="match status" value="1"/>
</dbReference>
<name>X0Y6X2_9ZZZZ</name>
<dbReference type="EMBL" id="BARS01048078">
    <property type="protein sequence ID" value="GAG32641.1"/>
    <property type="molecule type" value="Genomic_DNA"/>
</dbReference>
<feature type="domain" description="AB hydrolase-1" evidence="1">
    <location>
        <begin position="21"/>
        <end position="104"/>
    </location>
</feature>
<dbReference type="SUPFAM" id="SSF53474">
    <property type="entry name" value="alpha/beta-Hydrolases"/>
    <property type="match status" value="1"/>
</dbReference>
<dbReference type="Pfam" id="PF00561">
    <property type="entry name" value="Abhydrolase_1"/>
    <property type="match status" value="1"/>
</dbReference>
<feature type="non-terminal residue" evidence="2">
    <location>
        <position position="105"/>
    </location>
</feature>
<dbReference type="InterPro" id="IPR000073">
    <property type="entry name" value="AB_hydrolase_1"/>
</dbReference>
<dbReference type="PANTHER" id="PTHR43433:SF5">
    <property type="entry name" value="AB HYDROLASE-1 DOMAIN-CONTAINING PROTEIN"/>
    <property type="match status" value="1"/>
</dbReference>
<dbReference type="InterPro" id="IPR029058">
    <property type="entry name" value="AB_hydrolase_fold"/>
</dbReference>
<dbReference type="Gene3D" id="3.40.50.1820">
    <property type="entry name" value="alpha/beta hydrolase"/>
    <property type="match status" value="1"/>
</dbReference>
<gene>
    <name evidence="2" type="ORF">S01H1_72129</name>
</gene>